<evidence type="ECO:0000313" key="5">
    <source>
        <dbReference type="Proteomes" id="UP000011728"/>
    </source>
</evidence>
<dbReference type="PATRIC" id="fig|931276.5.peg.4256"/>
<name>M1MP35_9CLOT</name>
<keyword evidence="5" id="KW-1185">Reference proteome</keyword>
<dbReference type="RefSeq" id="WP_015394289.1">
    <property type="nucleotide sequence ID" value="NZ_AOIF01000037.1"/>
</dbReference>
<evidence type="ECO:0000256" key="3">
    <source>
        <dbReference type="SAM" id="Phobius"/>
    </source>
</evidence>
<accession>M1MP35</accession>
<dbReference type="InterPro" id="IPR038770">
    <property type="entry name" value="Na+/solute_symporter_sf"/>
</dbReference>
<organism evidence="4 5">
    <name type="scientific">Clostridium saccharoperbutylacetonicum N1-4(HMT)</name>
    <dbReference type="NCBI Taxonomy" id="931276"/>
    <lineage>
        <taxon>Bacteria</taxon>
        <taxon>Bacillati</taxon>
        <taxon>Bacillota</taxon>
        <taxon>Clostridia</taxon>
        <taxon>Eubacteriales</taxon>
        <taxon>Clostridiaceae</taxon>
        <taxon>Clostridium</taxon>
    </lineage>
</organism>
<dbReference type="HOGENOM" id="CLU_056175_6_0_9"/>
<keyword evidence="3" id="KW-1133">Transmembrane helix</keyword>
<proteinExistence type="predicted"/>
<evidence type="ECO:0000256" key="2">
    <source>
        <dbReference type="ARBA" id="ARBA00022448"/>
    </source>
</evidence>
<evidence type="ECO:0000313" key="4">
    <source>
        <dbReference type="EMBL" id="AGF57978.1"/>
    </source>
</evidence>
<feature type="transmembrane region" description="Helical" evidence="3">
    <location>
        <begin position="61"/>
        <end position="83"/>
    </location>
</feature>
<dbReference type="STRING" id="36745.CLSAP_39820"/>
<reference evidence="4 5" key="1">
    <citation type="submission" date="2013-02" db="EMBL/GenBank/DDBJ databases">
        <title>Genome sequence of Clostridium saccharoperbutylacetonicum N1-4(HMT).</title>
        <authorList>
            <person name="Poehlein A."/>
            <person name="Daniel R."/>
        </authorList>
    </citation>
    <scope>NUCLEOTIDE SEQUENCE [LARGE SCALE GENOMIC DNA]</scope>
    <source>
        <strain evidence="5">N1-4(HMT)</strain>
    </source>
</reference>
<dbReference type="Gene3D" id="1.20.1530.20">
    <property type="match status" value="1"/>
</dbReference>
<keyword evidence="3" id="KW-0812">Transmembrane</keyword>
<feature type="transmembrane region" description="Helical" evidence="3">
    <location>
        <begin position="6"/>
        <end position="22"/>
    </location>
</feature>
<feature type="transmembrane region" description="Helical" evidence="3">
    <location>
        <begin position="161"/>
        <end position="181"/>
    </location>
</feature>
<feature type="transmembrane region" description="Helical" evidence="3">
    <location>
        <begin position="34"/>
        <end position="55"/>
    </location>
</feature>
<keyword evidence="2" id="KW-0813">Transport</keyword>
<keyword evidence="3" id="KW-0472">Membrane</keyword>
<dbReference type="AlphaFoldDB" id="M1MP35"/>
<feature type="transmembrane region" description="Helical" evidence="3">
    <location>
        <begin position="250"/>
        <end position="270"/>
    </location>
</feature>
<dbReference type="OrthoDB" id="3238334at2"/>
<feature type="transmembrane region" description="Helical" evidence="3">
    <location>
        <begin position="187"/>
        <end position="210"/>
    </location>
</feature>
<dbReference type="EMBL" id="CP004121">
    <property type="protein sequence ID" value="AGF57978.1"/>
    <property type="molecule type" value="Genomic_DNA"/>
</dbReference>
<dbReference type="PANTHER" id="PTHR36838:SF3">
    <property type="entry name" value="TRANSPORTER AUXIN EFFLUX CARRIER EC FAMILY"/>
    <property type="match status" value="1"/>
</dbReference>
<feature type="transmembrane region" description="Helical" evidence="3">
    <location>
        <begin position="282"/>
        <end position="304"/>
    </location>
</feature>
<dbReference type="Proteomes" id="UP000011728">
    <property type="component" value="Chromosome"/>
</dbReference>
<protein>
    <submittedName>
        <fullName evidence="4">Putative permease</fullName>
    </submittedName>
</protein>
<comment type="subcellular location">
    <subcellularLocation>
        <location evidence="1">Endomembrane system</location>
        <topology evidence="1">Multi-pass membrane protein</topology>
    </subcellularLocation>
</comment>
<sequence length="305" mass="33444">MGEILIKAFSFILIIIIGNVLKRIGIFGAKDYKIVTKIIMNITLPCALITGFANFKMDTSMLLIVLFGFLANIIMSTTGYILARNKDGKEKAFNMLNLAGYNIGCFTLPYVQSFLGPYAVGIASLFDTGNSIMCTGGTYAIASGVSGEGGKQSIRGFLRKIFSSVPFDTYLLMFIITLTGIKLPQVIFSITSNLSMGNAFLSMLMIGMVFECNFKREQLFKVVFMLSIRYISSFIFALIIYYLLPFSMDIKHVLIILVFGPISVLSPVFTGMCKGDEGLAGVVNSLSIPISITIITSLLFILHIT</sequence>
<dbReference type="PANTHER" id="PTHR36838">
    <property type="entry name" value="AUXIN EFFLUX CARRIER FAMILY PROTEIN"/>
    <property type="match status" value="1"/>
</dbReference>
<dbReference type="KEGG" id="csr:Cspa_c42250"/>
<feature type="transmembrane region" description="Helical" evidence="3">
    <location>
        <begin position="222"/>
        <end position="244"/>
    </location>
</feature>
<dbReference type="GO" id="GO:0012505">
    <property type="term" value="C:endomembrane system"/>
    <property type="evidence" value="ECO:0007669"/>
    <property type="project" value="UniProtKB-SubCell"/>
</dbReference>
<gene>
    <name evidence="4" type="ORF">Cspa_c42250</name>
</gene>
<evidence type="ECO:0000256" key="1">
    <source>
        <dbReference type="ARBA" id="ARBA00004127"/>
    </source>
</evidence>
<dbReference type="eggNOG" id="COG0679">
    <property type="taxonomic scope" value="Bacteria"/>
</dbReference>